<evidence type="ECO:0000259" key="8">
    <source>
        <dbReference type="PROSITE" id="PS50156"/>
    </source>
</evidence>
<comment type="subcellular location">
    <subcellularLocation>
        <location evidence="1">Membrane</location>
        <topology evidence="1">Multi-pass membrane protein</topology>
    </subcellularLocation>
</comment>
<feature type="transmembrane region" description="Helical" evidence="7">
    <location>
        <begin position="507"/>
        <end position="529"/>
    </location>
</feature>
<dbReference type="PANTHER" id="PTHR10796:SF185">
    <property type="entry name" value="SSD DOMAIN-CONTAINING PROTEIN"/>
    <property type="match status" value="1"/>
</dbReference>
<sequence>MELQGMKQLEGCSKRFEDIFIKSFYYYGLLVGRCPSRFLIGSLLLTVIGMTGLPALQINLDLYKLFVPLDAPVRQEFERSTVFNKMPLGILEHTNRIKRQIDILKASEIPDPVRIDVIRFYAVHEENLNLLESRTLRRIYRYTTEIMNTTAEFNGKIYRFEDFCQKHYGEEKCSNELNVWLKQAEILFRDGKVNSNPNLQLSYPVMYLFNRPKDIGQVIYGVNVTGRKREISSAKVVTVHWYINFKSSPEKEKAYVAFRNELNNFWLSKKNESKLKFIPHNDKAMNDELLLIIETALPFAAVVSFQLMFFVILSNYSRDIIKSKPMEGYLAVISVILSLICTFGLLFRLGMPFNPVSCTMPFLILAIGVDDAFLMLGAWRTTDRRLSIEERMALTMSDAGLSITVTSVTDFGCFALGYFLCPIPAVSDFCLLTAIGIMMDYLFQITFYASVMVYGGRKEADGGLISCCYKFRTKKSAISNNYIQQPYIHRWFGDIYAPFILRKDVRIISLIVFLVYASLTIYGCISIAVDISPRKYIRDDSPIQPFINLADKYIWADNVMPVFHVMNPPDFRTVQSRARMNELIYRLEHTPYSIGRVSTNFWLWEYQRFLNDFPDINYTKNFYEKKYLIDFFDQSDSQQYRAYVKMKSNVTNGQPCIAAFAFQTSFYGLDSWDKRHNELYRWRAMIAEYPDFDIFLAGIFSPFLIDQRKSIAPSSMQSIGSAISVMAILSVFFLPDKQSVFFMTWSLLSISMGVCGGLSLWGSDLDSVSMGCIVMAIGLAVDFSIHICYRYHRSSQKTAHQKVRESLMIVGWPVLQAGSSTLFSMLSLPLIPAYLVRVFFQTVMLVNVIGLTHALLWLPQLISLLDPCERIPLRFRYPLKECKLRS</sequence>
<comment type="similarity">
    <text evidence="2">Belongs to the patched family.</text>
</comment>
<dbReference type="GO" id="GO:0006897">
    <property type="term" value="P:endocytosis"/>
    <property type="evidence" value="ECO:0007669"/>
    <property type="project" value="TreeGrafter"/>
</dbReference>
<feature type="transmembrane region" description="Helical" evidence="7">
    <location>
        <begin position="399"/>
        <end position="420"/>
    </location>
</feature>
<feature type="transmembrane region" description="Helical" evidence="7">
    <location>
        <begin position="328"/>
        <end position="347"/>
    </location>
</feature>
<accession>A0A1I7VQ35</accession>
<dbReference type="PANTHER" id="PTHR10796">
    <property type="entry name" value="PATCHED-RELATED"/>
    <property type="match status" value="1"/>
</dbReference>
<dbReference type="Gene3D" id="1.20.1640.10">
    <property type="entry name" value="Multidrug efflux transporter AcrB transmembrane domain"/>
    <property type="match status" value="2"/>
</dbReference>
<evidence type="ECO:0000256" key="7">
    <source>
        <dbReference type="SAM" id="Phobius"/>
    </source>
</evidence>
<evidence type="ECO:0000256" key="2">
    <source>
        <dbReference type="ARBA" id="ARBA00005585"/>
    </source>
</evidence>
<feature type="transmembrane region" description="Helical" evidence="7">
    <location>
        <begin position="810"/>
        <end position="832"/>
    </location>
</feature>
<dbReference type="Proteomes" id="UP000095285">
    <property type="component" value="Unassembled WGS sequence"/>
</dbReference>
<evidence type="ECO:0000313" key="10">
    <source>
        <dbReference type="WBParaSite" id="EN70_5038"/>
    </source>
</evidence>
<feature type="transmembrane region" description="Helical" evidence="7">
    <location>
        <begin position="838"/>
        <end position="858"/>
    </location>
</feature>
<feature type="domain" description="SSD" evidence="8">
    <location>
        <begin position="295"/>
        <end position="454"/>
    </location>
</feature>
<dbReference type="GO" id="GO:0030659">
    <property type="term" value="C:cytoplasmic vesicle membrane"/>
    <property type="evidence" value="ECO:0007669"/>
    <property type="project" value="TreeGrafter"/>
</dbReference>
<proteinExistence type="inferred from homology"/>
<dbReference type="SUPFAM" id="SSF82866">
    <property type="entry name" value="Multidrug efflux transporter AcrB transmembrane domain"/>
    <property type="match status" value="2"/>
</dbReference>
<dbReference type="WBParaSite" id="EN70_5038">
    <property type="protein sequence ID" value="EN70_5038"/>
    <property type="gene ID" value="EN70_5038"/>
</dbReference>
<dbReference type="GO" id="GO:0005886">
    <property type="term" value="C:plasma membrane"/>
    <property type="evidence" value="ECO:0007669"/>
    <property type="project" value="TreeGrafter"/>
</dbReference>
<reference evidence="10" key="2">
    <citation type="submission" date="2016-11" db="UniProtKB">
        <authorList>
            <consortium name="WormBaseParasite"/>
        </authorList>
    </citation>
    <scope>IDENTIFICATION</scope>
</reference>
<evidence type="ECO:0000256" key="4">
    <source>
        <dbReference type="ARBA" id="ARBA00022989"/>
    </source>
</evidence>
<dbReference type="InterPro" id="IPR003392">
    <property type="entry name" value="PTHD_SSD"/>
</dbReference>
<feature type="transmembrane region" description="Helical" evidence="7">
    <location>
        <begin position="716"/>
        <end position="734"/>
    </location>
</feature>
<feature type="transmembrane region" description="Helical" evidence="7">
    <location>
        <begin position="741"/>
        <end position="762"/>
    </location>
</feature>
<feature type="transmembrane region" description="Helical" evidence="7">
    <location>
        <begin position="359"/>
        <end position="379"/>
    </location>
</feature>
<dbReference type="STRING" id="7209.A0A1I7VQ35"/>
<evidence type="ECO:0000256" key="1">
    <source>
        <dbReference type="ARBA" id="ARBA00004141"/>
    </source>
</evidence>
<dbReference type="AlphaFoldDB" id="A0A1I7VQ35"/>
<keyword evidence="5 7" id="KW-0472">Membrane</keyword>
<feature type="transmembrane region" description="Helical" evidence="7">
    <location>
        <begin position="426"/>
        <end position="449"/>
    </location>
</feature>
<evidence type="ECO:0000256" key="3">
    <source>
        <dbReference type="ARBA" id="ARBA00022692"/>
    </source>
</evidence>
<evidence type="ECO:0000313" key="9">
    <source>
        <dbReference type="Proteomes" id="UP000095285"/>
    </source>
</evidence>
<dbReference type="InterPro" id="IPR051697">
    <property type="entry name" value="Patched_domain-protein"/>
</dbReference>
<feature type="transmembrane region" description="Helical" evidence="7">
    <location>
        <begin position="38"/>
        <end position="56"/>
    </location>
</feature>
<name>A0A1I7VQ35_LOALO</name>
<keyword evidence="9" id="KW-1185">Reference proteome</keyword>
<dbReference type="PROSITE" id="PS50156">
    <property type="entry name" value="SSD"/>
    <property type="match status" value="1"/>
</dbReference>
<organism evidence="9 10">
    <name type="scientific">Loa loa</name>
    <name type="common">Eye worm</name>
    <name type="synonym">Filaria loa</name>
    <dbReference type="NCBI Taxonomy" id="7209"/>
    <lineage>
        <taxon>Eukaryota</taxon>
        <taxon>Metazoa</taxon>
        <taxon>Ecdysozoa</taxon>
        <taxon>Nematoda</taxon>
        <taxon>Chromadorea</taxon>
        <taxon>Rhabditida</taxon>
        <taxon>Spirurina</taxon>
        <taxon>Spiruromorpha</taxon>
        <taxon>Filarioidea</taxon>
        <taxon>Onchocercidae</taxon>
        <taxon>Loa</taxon>
    </lineage>
</organism>
<feature type="transmembrane region" description="Helical" evidence="7">
    <location>
        <begin position="289"/>
        <end position="316"/>
    </location>
</feature>
<dbReference type="Pfam" id="PF02460">
    <property type="entry name" value="Patched"/>
    <property type="match status" value="1"/>
</dbReference>
<evidence type="ECO:0000256" key="6">
    <source>
        <dbReference type="ARBA" id="ARBA00023180"/>
    </source>
</evidence>
<keyword evidence="6" id="KW-0325">Glycoprotein</keyword>
<evidence type="ECO:0000256" key="5">
    <source>
        <dbReference type="ARBA" id="ARBA00023136"/>
    </source>
</evidence>
<reference evidence="9" key="1">
    <citation type="submission" date="2012-04" db="EMBL/GenBank/DDBJ databases">
        <title>The Genome Sequence of Loa loa.</title>
        <authorList>
            <consortium name="The Broad Institute Genome Sequencing Platform"/>
            <consortium name="Broad Institute Genome Sequencing Center for Infectious Disease"/>
            <person name="Nutman T.B."/>
            <person name="Fink D.L."/>
            <person name="Russ C."/>
            <person name="Young S."/>
            <person name="Zeng Q."/>
            <person name="Gargeya S."/>
            <person name="Alvarado L."/>
            <person name="Berlin A."/>
            <person name="Chapman S.B."/>
            <person name="Chen Z."/>
            <person name="Freedman E."/>
            <person name="Gellesch M."/>
            <person name="Goldberg J."/>
            <person name="Griggs A."/>
            <person name="Gujja S."/>
            <person name="Heilman E.R."/>
            <person name="Heiman D."/>
            <person name="Howarth C."/>
            <person name="Mehta T."/>
            <person name="Neiman D."/>
            <person name="Pearson M."/>
            <person name="Roberts A."/>
            <person name="Saif S."/>
            <person name="Shea T."/>
            <person name="Shenoy N."/>
            <person name="Sisk P."/>
            <person name="Stolte C."/>
            <person name="Sykes S."/>
            <person name="White J."/>
            <person name="Yandava C."/>
            <person name="Haas B."/>
            <person name="Henn M.R."/>
            <person name="Nusbaum C."/>
            <person name="Birren B."/>
        </authorList>
    </citation>
    <scope>NUCLEOTIDE SEQUENCE [LARGE SCALE GENOMIC DNA]</scope>
</reference>
<protein>
    <submittedName>
        <fullName evidence="10">SSD domain-containing protein</fullName>
    </submittedName>
</protein>
<keyword evidence="4 7" id="KW-1133">Transmembrane helix</keyword>
<keyword evidence="3 7" id="KW-0812">Transmembrane</keyword>
<dbReference type="GO" id="GO:0018996">
    <property type="term" value="P:molting cycle, collagen and cuticulin-based cuticle"/>
    <property type="evidence" value="ECO:0007669"/>
    <property type="project" value="TreeGrafter"/>
</dbReference>
<dbReference type="InterPro" id="IPR000731">
    <property type="entry name" value="SSD"/>
</dbReference>
<dbReference type="eggNOG" id="KOG1934">
    <property type="taxonomic scope" value="Eukaryota"/>
</dbReference>
<feature type="transmembrane region" description="Helical" evidence="7">
    <location>
        <begin position="768"/>
        <end position="789"/>
    </location>
</feature>